<reference evidence="8 9" key="1">
    <citation type="submission" date="2019-02" db="EMBL/GenBank/DDBJ databases">
        <title>Kribbella capetownensis sp. nov. and Kribbella speibonae sp. nov., isolated from soil.</title>
        <authorList>
            <person name="Curtis S.M."/>
            <person name="Norton I."/>
            <person name="Everest G.J."/>
            <person name="Meyers P.R."/>
        </authorList>
    </citation>
    <scope>NUCLEOTIDE SEQUENCE [LARGE SCALE GENOMIC DNA]</scope>
    <source>
        <strain evidence="6 8">SK5</strain>
        <strain evidence="7 9">YM55</strain>
    </source>
</reference>
<dbReference type="InterPro" id="IPR049445">
    <property type="entry name" value="TetR_SbtR-like_C"/>
</dbReference>
<protein>
    <submittedName>
        <fullName evidence="7">TetR/AcrR family transcriptional regulator</fullName>
    </submittedName>
</protein>
<dbReference type="EMBL" id="SJKC01000002">
    <property type="protein sequence ID" value="TCC37987.1"/>
    <property type="molecule type" value="Genomic_DNA"/>
</dbReference>
<keyword evidence="3" id="KW-0804">Transcription</keyword>
<evidence type="ECO:0000313" key="9">
    <source>
        <dbReference type="Proteomes" id="UP000294225"/>
    </source>
</evidence>
<sequence>MESVVDRLLDGLAPRADARRNVERLVAAARTAVDEVGTAVTAHEIARRAGVGIGTFYRRVPSREALLEAVLAGAIDEMTELARVARAADEPWPAFSAFAADYVRLRATSCGLNEALGGAGGLALSGRIDEFRKEFRALVRRLQVAGVLRQGLTYRDVAFALAGVVPQTRTLGMTAGQAQWRTTLRIVLDGIRAS</sequence>
<evidence type="ECO:0000313" key="8">
    <source>
        <dbReference type="Proteomes" id="UP000292385"/>
    </source>
</evidence>
<dbReference type="SUPFAM" id="SSF48498">
    <property type="entry name" value="Tetracyclin repressor-like, C-terminal domain"/>
    <property type="match status" value="1"/>
</dbReference>
<dbReference type="Pfam" id="PF21597">
    <property type="entry name" value="TetR_C_43"/>
    <property type="match status" value="1"/>
</dbReference>
<dbReference type="RefSeq" id="WP_131467777.1">
    <property type="nucleotide sequence ID" value="NZ_SJJY01000012.1"/>
</dbReference>
<dbReference type="InterPro" id="IPR036271">
    <property type="entry name" value="Tet_transcr_reg_TetR-rel_C_sf"/>
</dbReference>
<keyword evidence="2 4" id="KW-0238">DNA-binding</keyword>
<dbReference type="Gene3D" id="1.10.357.10">
    <property type="entry name" value="Tetracycline Repressor, domain 2"/>
    <property type="match status" value="1"/>
</dbReference>
<evidence type="ECO:0000256" key="3">
    <source>
        <dbReference type="ARBA" id="ARBA00023163"/>
    </source>
</evidence>
<dbReference type="EMBL" id="SJJY01000012">
    <property type="protein sequence ID" value="TCC16888.1"/>
    <property type="molecule type" value="Genomic_DNA"/>
</dbReference>
<gene>
    <name evidence="6" type="ORF">E0H58_38035</name>
    <name evidence="7" type="ORF">E0H92_16110</name>
</gene>
<accession>A0A4R0IXK6</accession>
<evidence type="ECO:0000256" key="2">
    <source>
        <dbReference type="ARBA" id="ARBA00023125"/>
    </source>
</evidence>
<dbReference type="InterPro" id="IPR050109">
    <property type="entry name" value="HTH-type_TetR-like_transc_reg"/>
</dbReference>
<evidence type="ECO:0000313" key="6">
    <source>
        <dbReference type="EMBL" id="TCC16888.1"/>
    </source>
</evidence>
<dbReference type="GO" id="GO:0000976">
    <property type="term" value="F:transcription cis-regulatory region binding"/>
    <property type="evidence" value="ECO:0007669"/>
    <property type="project" value="TreeGrafter"/>
</dbReference>
<evidence type="ECO:0000256" key="4">
    <source>
        <dbReference type="PROSITE-ProRule" id="PRU00335"/>
    </source>
</evidence>
<proteinExistence type="predicted"/>
<feature type="domain" description="HTH tetR-type" evidence="5">
    <location>
        <begin position="19"/>
        <end position="78"/>
    </location>
</feature>
<name>A0A4R0IXK6_9ACTN</name>
<dbReference type="InterPro" id="IPR001647">
    <property type="entry name" value="HTH_TetR"/>
</dbReference>
<dbReference type="Pfam" id="PF00440">
    <property type="entry name" value="TetR_N"/>
    <property type="match status" value="1"/>
</dbReference>
<dbReference type="GO" id="GO:0003700">
    <property type="term" value="F:DNA-binding transcription factor activity"/>
    <property type="evidence" value="ECO:0007669"/>
    <property type="project" value="TreeGrafter"/>
</dbReference>
<dbReference type="Proteomes" id="UP000292385">
    <property type="component" value="Unassembled WGS sequence"/>
</dbReference>
<comment type="caution">
    <text evidence="7">The sequence shown here is derived from an EMBL/GenBank/DDBJ whole genome shotgun (WGS) entry which is preliminary data.</text>
</comment>
<evidence type="ECO:0000256" key="1">
    <source>
        <dbReference type="ARBA" id="ARBA00023015"/>
    </source>
</evidence>
<dbReference type="SUPFAM" id="SSF46689">
    <property type="entry name" value="Homeodomain-like"/>
    <property type="match status" value="1"/>
</dbReference>
<dbReference type="PANTHER" id="PTHR30055">
    <property type="entry name" value="HTH-TYPE TRANSCRIPTIONAL REGULATOR RUTR"/>
    <property type="match status" value="1"/>
</dbReference>
<evidence type="ECO:0000313" key="7">
    <source>
        <dbReference type="EMBL" id="TCC37987.1"/>
    </source>
</evidence>
<dbReference type="Proteomes" id="UP000294225">
    <property type="component" value="Unassembled WGS sequence"/>
</dbReference>
<keyword evidence="1" id="KW-0805">Transcription regulation</keyword>
<evidence type="ECO:0000259" key="5">
    <source>
        <dbReference type="PROSITE" id="PS50977"/>
    </source>
</evidence>
<dbReference type="PANTHER" id="PTHR30055:SF234">
    <property type="entry name" value="HTH-TYPE TRANSCRIPTIONAL REGULATOR BETI"/>
    <property type="match status" value="1"/>
</dbReference>
<feature type="DNA-binding region" description="H-T-H motif" evidence="4">
    <location>
        <begin position="41"/>
        <end position="60"/>
    </location>
</feature>
<dbReference type="InterPro" id="IPR009057">
    <property type="entry name" value="Homeodomain-like_sf"/>
</dbReference>
<organism evidence="7 9">
    <name type="scientific">Kribbella speibonae</name>
    <dbReference type="NCBI Taxonomy" id="1572660"/>
    <lineage>
        <taxon>Bacteria</taxon>
        <taxon>Bacillati</taxon>
        <taxon>Actinomycetota</taxon>
        <taxon>Actinomycetes</taxon>
        <taxon>Propionibacteriales</taxon>
        <taxon>Kribbellaceae</taxon>
        <taxon>Kribbella</taxon>
    </lineage>
</organism>
<dbReference type="AlphaFoldDB" id="A0A4R0IXK6"/>
<keyword evidence="8" id="KW-1185">Reference proteome</keyword>
<dbReference type="PROSITE" id="PS50977">
    <property type="entry name" value="HTH_TETR_2"/>
    <property type="match status" value="1"/>
</dbReference>